<organism evidence="2 3">
    <name type="scientific">Portunus trituberculatus</name>
    <name type="common">Swimming crab</name>
    <name type="synonym">Neptunus trituberculatus</name>
    <dbReference type="NCBI Taxonomy" id="210409"/>
    <lineage>
        <taxon>Eukaryota</taxon>
        <taxon>Metazoa</taxon>
        <taxon>Ecdysozoa</taxon>
        <taxon>Arthropoda</taxon>
        <taxon>Crustacea</taxon>
        <taxon>Multicrustacea</taxon>
        <taxon>Malacostraca</taxon>
        <taxon>Eumalacostraca</taxon>
        <taxon>Eucarida</taxon>
        <taxon>Decapoda</taxon>
        <taxon>Pleocyemata</taxon>
        <taxon>Brachyura</taxon>
        <taxon>Eubrachyura</taxon>
        <taxon>Portunoidea</taxon>
        <taxon>Portunidae</taxon>
        <taxon>Portuninae</taxon>
        <taxon>Portunus</taxon>
    </lineage>
</organism>
<feature type="compositionally biased region" description="Polar residues" evidence="1">
    <location>
        <begin position="7"/>
        <end position="23"/>
    </location>
</feature>
<keyword evidence="3" id="KW-1185">Reference proteome</keyword>
<proteinExistence type="predicted"/>
<sequence>MAPRWPKNNSQAYQGVSSQQPYQENKAGILGEESKYSLPLSTNFTAFSKSRCAMASSRSSGSSRTHSGSPREGGWASMNGQHLENIPEQQHSNIQSTLNHTPTLHCTPPVLPLSQRRSARVHCTIPFCHAANEGYIRLVLSSESSLLRETCRSLCCCCCARSTFCLSTVTLLALVRSISSSQSCCTPDRHMSGIEH</sequence>
<gene>
    <name evidence="2" type="ORF">E2C01_025293</name>
</gene>
<evidence type="ECO:0000256" key="1">
    <source>
        <dbReference type="SAM" id="MobiDB-lite"/>
    </source>
</evidence>
<comment type="caution">
    <text evidence="2">The sequence shown here is derived from an EMBL/GenBank/DDBJ whole genome shotgun (WGS) entry which is preliminary data.</text>
</comment>
<feature type="region of interest" description="Disordered" evidence="1">
    <location>
        <begin position="1"/>
        <end position="28"/>
    </location>
</feature>
<reference evidence="2 3" key="1">
    <citation type="submission" date="2019-05" db="EMBL/GenBank/DDBJ databases">
        <title>Another draft genome of Portunus trituberculatus and its Hox gene families provides insights of decapod evolution.</title>
        <authorList>
            <person name="Jeong J.-H."/>
            <person name="Song I."/>
            <person name="Kim S."/>
            <person name="Choi T."/>
            <person name="Kim D."/>
            <person name="Ryu S."/>
            <person name="Kim W."/>
        </authorList>
    </citation>
    <scope>NUCLEOTIDE SEQUENCE [LARGE SCALE GENOMIC DNA]</scope>
    <source>
        <tissue evidence="2">Muscle</tissue>
    </source>
</reference>
<dbReference type="Proteomes" id="UP000324222">
    <property type="component" value="Unassembled WGS sequence"/>
</dbReference>
<accession>A0A5B7ECY9</accession>
<name>A0A5B7ECY9_PORTR</name>
<evidence type="ECO:0000313" key="2">
    <source>
        <dbReference type="EMBL" id="MPC31992.1"/>
    </source>
</evidence>
<evidence type="ECO:0000313" key="3">
    <source>
        <dbReference type="Proteomes" id="UP000324222"/>
    </source>
</evidence>
<dbReference type="EMBL" id="VSRR010002542">
    <property type="protein sequence ID" value="MPC31992.1"/>
    <property type="molecule type" value="Genomic_DNA"/>
</dbReference>
<dbReference type="AlphaFoldDB" id="A0A5B7ECY9"/>
<feature type="region of interest" description="Disordered" evidence="1">
    <location>
        <begin position="55"/>
        <end position="79"/>
    </location>
</feature>
<protein>
    <submittedName>
        <fullName evidence="2">Uncharacterized protein</fullName>
    </submittedName>
</protein>
<feature type="compositionally biased region" description="Low complexity" evidence="1">
    <location>
        <begin position="55"/>
        <end position="70"/>
    </location>
</feature>